<evidence type="ECO:0000313" key="1">
    <source>
        <dbReference type="EMBL" id="SVC81520.1"/>
    </source>
</evidence>
<feature type="non-terminal residue" evidence="1">
    <location>
        <position position="1"/>
    </location>
</feature>
<gene>
    <name evidence="1" type="ORF">METZ01_LOCUS334374</name>
</gene>
<organism evidence="1">
    <name type="scientific">marine metagenome</name>
    <dbReference type="NCBI Taxonomy" id="408172"/>
    <lineage>
        <taxon>unclassified sequences</taxon>
        <taxon>metagenomes</taxon>
        <taxon>ecological metagenomes</taxon>
    </lineage>
</organism>
<sequence>FRVDGALQTWDDELPYMPKQTWDGSITYHRVFKESRNLELWGTLGVTGHEGMLLPIVDPDPPVQDPIDPADPGPDWPALLRMPVYRDIFMQIQVRIVTLNIFLRWENLAAKEDNFDFPGREQPRFRTLYGVRWTLNN</sequence>
<name>A0A382Q977_9ZZZZ</name>
<dbReference type="AlphaFoldDB" id="A0A382Q977"/>
<proteinExistence type="predicted"/>
<protein>
    <submittedName>
        <fullName evidence="1">Uncharacterized protein</fullName>
    </submittedName>
</protein>
<accession>A0A382Q977</accession>
<dbReference type="EMBL" id="UINC01112518">
    <property type="protein sequence ID" value="SVC81520.1"/>
    <property type="molecule type" value="Genomic_DNA"/>
</dbReference>
<reference evidence="1" key="1">
    <citation type="submission" date="2018-05" db="EMBL/GenBank/DDBJ databases">
        <authorList>
            <person name="Lanie J.A."/>
            <person name="Ng W.-L."/>
            <person name="Kazmierczak K.M."/>
            <person name="Andrzejewski T.M."/>
            <person name="Davidsen T.M."/>
            <person name="Wayne K.J."/>
            <person name="Tettelin H."/>
            <person name="Glass J.I."/>
            <person name="Rusch D."/>
            <person name="Podicherti R."/>
            <person name="Tsui H.-C.T."/>
            <person name="Winkler M.E."/>
        </authorList>
    </citation>
    <scope>NUCLEOTIDE SEQUENCE</scope>
</reference>